<dbReference type="InParanoid" id="G3H2J3"/>
<sequence length="102" mass="11374">MARNGNFSSLSQFYRPLVPTFYLPCIFKLKKEQRPEAVWTEAAPCFCTGNAGHQLAKDSLSWINWKSKQQSTGFSSLPEWGRGSQVVPCANDKLLPSAGHLN</sequence>
<organism evidence="1 2">
    <name type="scientific">Cricetulus griseus</name>
    <name type="common">Chinese hamster</name>
    <name type="synonym">Cricetulus barabensis griseus</name>
    <dbReference type="NCBI Taxonomy" id="10029"/>
    <lineage>
        <taxon>Eukaryota</taxon>
        <taxon>Metazoa</taxon>
        <taxon>Chordata</taxon>
        <taxon>Craniata</taxon>
        <taxon>Vertebrata</taxon>
        <taxon>Euteleostomi</taxon>
        <taxon>Mammalia</taxon>
        <taxon>Eutheria</taxon>
        <taxon>Euarchontoglires</taxon>
        <taxon>Glires</taxon>
        <taxon>Rodentia</taxon>
        <taxon>Myomorpha</taxon>
        <taxon>Muroidea</taxon>
        <taxon>Cricetidae</taxon>
        <taxon>Cricetinae</taxon>
        <taxon>Cricetulus</taxon>
    </lineage>
</organism>
<gene>
    <name evidence="1" type="ORF">I79_004406</name>
</gene>
<dbReference type="Proteomes" id="UP000001075">
    <property type="component" value="Unassembled WGS sequence"/>
</dbReference>
<dbReference type="AlphaFoldDB" id="G3H2J3"/>
<name>G3H2J3_CRIGR</name>
<evidence type="ECO:0000313" key="2">
    <source>
        <dbReference type="Proteomes" id="UP000001075"/>
    </source>
</evidence>
<proteinExistence type="predicted"/>
<protein>
    <submittedName>
        <fullName evidence="1">Uncharacterized protein</fullName>
    </submittedName>
</protein>
<reference evidence="2" key="1">
    <citation type="journal article" date="2011" name="Nat. Biotechnol.">
        <title>The genomic sequence of the Chinese hamster ovary (CHO)-K1 cell line.</title>
        <authorList>
            <person name="Xu X."/>
            <person name="Nagarajan H."/>
            <person name="Lewis N.E."/>
            <person name="Pan S."/>
            <person name="Cai Z."/>
            <person name="Liu X."/>
            <person name="Chen W."/>
            <person name="Xie M."/>
            <person name="Wang W."/>
            <person name="Hammond S."/>
            <person name="Andersen M.R."/>
            <person name="Neff N."/>
            <person name="Passarelli B."/>
            <person name="Koh W."/>
            <person name="Fan H.C."/>
            <person name="Wang J."/>
            <person name="Gui Y."/>
            <person name="Lee K.H."/>
            <person name="Betenbaugh M.J."/>
            <person name="Quake S.R."/>
            <person name="Famili I."/>
            <person name="Palsson B.O."/>
            <person name="Wang J."/>
        </authorList>
    </citation>
    <scope>NUCLEOTIDE SEQUENCE [LARGE SCALE GENOMIC DNA]</scope>
    <source>
        <strain evidence="2">CHO K1 cell line</strain>
    </source>
</reference>
<accession>G3H2J3</accession>
<evidence type="ECO:0000313" key="1">
    <source>
        <dbReference type="EMBL" id="EGV94717.1"/>
    </source>
</evidence>
<dbReference type="EMBL" id="JH000116">
    <property type="protein sequence ID" value="EGV94717.1"/>
    <property type="molecule type" value="Genomic_DNA"/>
</dbReference>